<dbReference type="GO" id="GO:0008094">
    <property type="term" value="F:ATP-dependent activity, acting on DNA"/>
    <property type="evidence" value="ECO:0007669"/>
    <property type="project" value="TreeGrafter"/>
</dbReference>
<feature type="region of interest" description="Disordered" evidence="4">
    <location>
        <begin position="26"/>
        <end position="71"/>
    </location>
</feature>
<evidence type="ECO:0000256" key="1">
    <source>
        <dbReference type="ARBA" id="ARBA00022741"/>
    </source>
</evidence>
<keyword evidence="2" id="KW-0378">Hydrolase</keyword>
<evidence type="ECO:0000256" key="4">
    <source>
        <dbReference type="SAM" id="MobiDB-lite"/>
    </source>
</evidence>
<feature type="compositionally biased region" description="Polar residues" evidence="4">
    <location>
        <begin position="1239"/>
        <end position="1254"/>
    </location>
</feature>
<keyword evidence="7" id="KW-1185">Reference proteome</keyword>
<feature type="compositionally biased region" description="Polar residues" evidence="4">
    <location>
        <begin position="42"/>
        <end position="71"/>
    </location>
</feature>
<dbReference type="GO" id="GO:0016787">
    <property type="term" value="F:hydrolase activity"/>
    <property type="evidence" value="ECO:0007669"/>
    <property type="project" value="UniProtKB-KW"/>
</dbReference>
<protein>
    <recommendedName>
        <fullName evidence="5">Helicase C-terminal domain-containing protein</fullName>
    </recommendedName>
</protein>
<dbReference type="InterPro" id="IPR050628">
    <property type="entry name" value="SNF2_RAD54_helicase_TF"/>
</dbReference>
<accession>A0A9Q8ZED1</accession>
<keyword evidence="3" id="KW-0067">ATP-binding</keyword>
<dbReference type="SUPFAM" id="SSF52540">
    <property type="entry name" value="P-loop containing nucleoside triphosphate hydrolases"/>
    <property type="match status" value="2"/>
</dbReference>
<dbReference type="PANTHER" id="PTHR45626:SF51">
    <property type="entry name" value="SNF2-RELATED DOMAIN-CONTAINING PROTEIN"/>
    <property type="match status" value="1"/>
</dbReference>
<evidence type="ECO:0000256" key="2">
    <source>
        <dbReference type="ARBA" id="ARBA00022801"/>
    </source>
</evidence>
<dbReference type="PROSITE" id="PS51194">
    <property type="entry name" value="HELICASE_CTER"/>
    <property type="match status" value="1"/>
</dbReference>
<dbReference type="GO" id="GO:0005634">
    <property type="term" value="C:nucleus"/>
    <property type="evidence" value="ECO:0007669"/>
    <property type="project" value="TreeGrafter"/>
</dbReference>
<feature type="region of interest" description="Disordered" evidence="4">
    <location>
        <begin position="1235"/>
        <end position="1254"/>
    </location>
</feature>
<dbReference type="GO" id="GO:0006281">
    <property type="term" value="P:DNA repair"/>
    <property type="evidence" value="ECO:0007669"/>
    <property type="project" value="TreeGrafter"/>
</dbReference>
<dbReference type="InterPro" id="IPR027417">
    <property type="entry name" value="P-loop_NTPase"/>
</dbReference>
<feature type="region of interest" description="Disordered" evidence="4">
    <location>
        <begin position="918"/>
        <end position="977"/>
    </location>
</feature>
<sequence>MSEPFVVPRVISWDGTDSLRAHELKTETPQDAETTHHINIENKPNSVPSNSTTEQSAPAKQSFSFTSASSNDNLTESWDIKLQDLSHYIAIGCLHVGDLLRTVPSSYQTIEWTELRYTELSEIVKTAIGKEASRLLEAHWIRLFLHKRGSSTDSCRGVVRVYLLPEDWGRRSIDRSSKSLKAALRQLLQSIDISSNSWYGNPKEEEITYFDPWANAELSSLYYLFNKLPSPTPAPQEIKNRYARVAIYDLLESAAASGWEEYGEQALPGLRTRLYAYQARSASLMLQREASPQLQLDPRLEVRKSPNGKTFYFGARDGSFLQEPRYYEANRGGILAETMGLGKTVICLAVILASKSHLPQTPAAYRPPPSIRERVGKLTDMAASILGRYSVPAKAFLEQSEANGAGDMTKFRNALDRNIPFYEIPSEPPRMNRNTKIPPPRQLFLSSATIVVVPRNLLHQWQSEIQKHVVQGGLKVLVLDTKPMRGSKVKSISYGGEFMQFQSRLPAPSELLKFDLILFTRNRFEQEFHDDQARLTTNETTHECNGMFIAETWVCECKCPEDSKYYVSPLKKIHWLRIIIDEGHSFSSSMSDAVLFAKQIKAERRWVVSGTPAKNLVGVEVDMTTLEAESDTALQRELAIQKRKSFNLDPDNLKAAKAIGMLASNFLMVQPWCDGSERKLDWEEYIYRHEHQYRKTYSGFSSCFLRILEGLVVKTRPEDVERDIILPPMRHRVVLLKPCWYDKMTANLFIQVLRANAITSERTDVDYLFHKNSVKARHSLMRNLRQSNFTWTGFSLADVIATLETSSKYLSKEGINCSLEDAQSLLESSQVVSSLTASKAWRALSEAHEVAFAVEKWPRESRKAFAFGHPTDPTMIGATQLIEGQLHVDSNILSGDPAAGLDTIGLQAKAKVTAMAEAEDGSKCGDGKTVASSPLKNTGVPPSLVSSQQPPTSRRASVTTSKTSPQKTSEIKTQDTSEDHVFITPSVRPKKRKLTLADETADLPTGSPLHDTRIVGTTSAKLSYLLDKVMQHQATEKIIIFYDGDNAAFYIAQCLELMYVNHRIYARTLNNTLRSEYVRLFNEDPDLRVLLIDVACGALGLNLNAASIVLIVNPINRPNIEAQAIKRAHRIGQTKEVLVETLVLENTIEHAIFNRAKKMSRADHREAKELEDDAGVVEIIQNAQILPIDEDEGEGLSSFALLQTPQRVFGRPNRHKYHRYGVAEIKAVDKPVKKARIPRNSTNGANEVASGQTDTLPLRWSTEVGISQDGIPQASVASMPSIFGSG</sequence>
<dbReference type="VEuPathDB" id="FungiDB:yc1106_08408"/>
<dbReference type="Pfam" id="PF00176">
    <property type="entry name" value="SNF2-rel_dom"/>
    <property type="match status" value="1"/>
</dbReference>
<dbReference type="InterPro" id="IPR014001">
    <property type="entry name" value="Helicase_ATP-bd"/>
</dbReference>
<dbReference type="InterPro" id="IPR000330">
    <property type="entry name" value="SNF2_N"/>
</dbReference>
<organism evidence="6 7">
    <name type="scientific">Curvularia clavata</name>
    <dbReference type="NCBI Taxonomy" id="95742"/>
    <lineage>
        <taxon>Eukaryota</taxon>
        <taxon>Fungi</taxon>
        <taxon>Dikarya</taxon>
        <taxon>Ascomycota</taxon>
        <taxon>Pezizomycotina</taxon>
        <taxon>Dothideomycetes</taxon>
        <taxon>Pleosporomycetidae</taxon>
        <taxon>Pleosporales</taxon>
        <taxon>Pleosporineae</taxon>
        <taxon>Pleosporaceae</taxon>
        <taxon>Curvularia</taxon>
    </lineage>
</organism>
<evidence type="ECO:0000313" key="6">
    <source>
        <dbReference type="EMBL" id="USP81134.1"/>
    </source>
</evidence>
<keyword evidence="1" id="KW-0547">Nucleotide-binding</keyword>
<evidence type="ECO:0000256" key="3">
    <source>
        <dbReference type="ARBA" id="ARBA00022840"/>
    </source>
</evidence>
<feature type="domain" description="Helicase C-terminal" evidence="5">
    <location>
        <begin position="1021"/>
        <end position="1175"/>
    </location>
</feature>
<feature type="compositionally biased region" description="Basic and acidic residues" evidence="4">
    <location>
        <begin position="26"/>
        <end position="40"/>
    </location>
</feature>
<dbReference type="GO" id="GO:0005524">
    <property type="term" value="F:ATP binding"/>
    <property type="evidence" value="ECO:0007669"/>
    <property type="project" value="UniProtKB-KW"/>
</dbReference>
<dbReference type="InterPro" id="IPR049730">
    <property type="entry name" value="SNF2/RAD54-like_C"/>
</dbReference>
<dbReference type="PANTHER" id="PTHR45626">
    <property type="entry name" value="TRANSCRIPTION TERMINATION FACTOR 2-RELATED"/>
    <property type="match status" value="1"/>
</dbReference>
<dbReference type="Proteomes" id="UP001056012">
    <property type="component" value="Chromosome 6"/>
</dbReference>
<feature type="compositionally biased region" description="Polar residues" evidence="4">
    <location>
        <begin position="954"/>
        <end position="968"/>
    </location>
</feature>
<dbReference type="InterPro" id="IPR001650">
    <property type="entry name" value="Helicase_C-like"/>
</dbReference>
<reference evidence="6" key="1">
    <citation type="submission" date="2021-12" db="EMBL/GenBank/DDBJ databases">
        <title>Curvularia clavata genome.</title>
        <authorList>
            <person name="Cao Y."/>
        </authorList>
    </citation>
    <scope>NUCLEOTIDE SEQUENCE</scope>
    <source>
        <strain evidence="6">Yc1106</strain>
    </source>
</reference>
<dbReference type="SMART" id="SM00487">
    <property type="entry name" value="DEXDc"/>
    <property type="match status" value="1"/>
</dbReference>
<proteinExistence type="predicted"/>
<dbReference type="Gene3D" id="3.40.50.300">
    <property type="entry name" value="P-loop containing nucleotide triphosphate hydrolases"/>
    <property type="match status" value="2"/>
</dbReference>
<evidence type="ECO:0000259" key="5">
    <source>
        <dbReference type="PROSITE" id="PS51194"/>
    </source>
</evidence>
<name>A0A9Q8ZED1_CURCL</name>
<dbReference type="CDD" id="cd18008">
    <property type="entry name" value="DEXDc_SHPRH-like"/>
    <property type="match status" value="1"/>
</dbReference>
<dbReference type="Pfam" id="PF00271">
    <property type="entry name" value="Helicase_C"/>
    <property type="match status" value="1"/>
</dbReference>
<dbReference type="CDD" id="cd18793">
    <property type="entry name" value="SF2_C_SNF"/>
    <property type="match status" value="1"/>
</dbReference>
<dbReference type="OrthoDB" id="2801544at2759"/>
<evidence type="ECO:0000313" key="7">
    <source>
        <dbReference type="Proteomes" id="UP001056012"/>
    </source>
</evidence>
<feature type="compositionally biased region" description="Low complexity" evidence="4">
    <location>
        <begin position="940"/>
        <end position="953"/>
    </location>
</feature>
<dbReference type="EMBL" id="CP089279">
    <property type="protein sequence ID" value="USP81134.1"/>
    <property type="molecule type" value="Genomic_DNA"/>
</dbReference>
<gene>
    <name evidence="6" type="ORF">yc1106_08408</name>
</gene>